<proteinExistence type="predicted"/>
<accession>A0ABD2ZSS4</accession>
<dbReference type="AlphaFoldDB" id="A0ABD2ZSS4"/>
<sequence>AECLYKEVGYACDEEKDVQYFEVENSPILRTEGPNELKISHDCLDMIYSNFLDELSCVNSAAERGSGYDIRTCREWWTGKSEMSKKLLLKQILEKYVGLNVNPLSFNRGCLENQRRRNKINAAKLRIQKIIHPSEAVSGYGNDIFLSKCVNVGKKRKMQE</sequence>
<dbReference type="InterPro" id="IPR053340">
    <property type="entry name" value="PTF2"/>
</dbReference>
<name>A0ABD2ZSS4_9GENT</name>
<evidence type="ECO:0000313" key="1">
    <source>
        <dbReference type="EMBL" id="KAL3522471.1"/>
    </source>
</evidence>
<dbReference type="Proteomes" id="UP001630127">
    <property type="component" value="Unassembled WGS sequence"/>
</dbReference>
<dbReference type="PANTHER" id="PTHR48428:SF1">
    <property type="entry name" value="PLANT-SPECIFIC TFIIB-RELATED PROTEIN PTF2"/>
    <property type="match status" value="1"/>
</dbReference>
<comment type="caution">
    <text evidence="1">The sequence shown here is derived from an EMBL/GenBank/DDBJ whole genome shotgun (WGS) entry which is preliminary data.</text>
</comment>
<reference evidence="1 2" key="1">
    <citation type="submission" date="2024-11" db="EMBL/GenBank/DDBJ databases">
        <title>A near-complete genome assembly of Cinchona calisaya.</title>
        <authorList>
            <person name="Lian D.C."/>
            <person name="Zhao X.W."/>
            <person name="Wei L."/>
        </authorList>
    </citation>
    <scope>NUCLEOTIDE SEQUENCE [LARGE SCALE GENOMIC DNA]</scope>
    <source>
        <tissue evidence="1">Nenye</tissue>
    </source>
</reference>
<evidence type="ECO:0000313" key="2">
    <source>
        <dbReference type="Proteomes" id="UP001630127"/>
    </source>
</evidence>
<dbReference type="EMBL" id="JBJUIK010000007">
    <property type="protein sequence ID" value="KAL3522471.1"/>
    <property type="molecule type" value="Genomic_DNA"/>
</dbReference>
<dbReference type="PANTHER" id="PTHR48428">
    <property type="entry name" value="PLANT-SPECIFIC TFIIB-RELATED PROTEIN PTF2"/>
    <property type="match status" value="1"/>
</dbReference>
<organism evidence="1 2">
    <name type="scientific">Cinchona calisaya</name>
    <dbReference type="NCBI Taxonomy" id="153742"/>
    <lineage>
        <taxon>Eukaryota</taxon>
        <taxon>Viridiplantae</taxon>
        <taxon>Streptophyta</taxon>
        <taxon>Embryophyta</taxon>
        <taxon>Tracheophyta</taxon>
        <taxon>Spermatophyta</taxon>
        <taxon>Magnoliopsida</taxon>
        <taxon>eudicotyledons</taxon>
        <taxon>Gunneridae</taxon>
        <taxon>Pentapetalae</taxon>
        <taxon>asterids</taxon>
        <taxon>lamiids</taxon>
        <taxon>Gentianales</taxon>
        <taxon>Rubiaceae</taxon>
        <taxon>Cinchonoideae</taxon>
        <taxon>Cinchoneae</taxon>
        <taxon>Cinchona</taxon>
    </lineage>
</organism>
<keyword evidence="2" id="KW-1185">Reference proteome</keyword>
<protein>
    <submittedName>
        <fullName evidence="1">Uncharacterized protein</fullName>
    </submittedName>
</protein>
<feature type="non-terminal residue" evidence="1">
    <location>
        <position position="1"/>
    </location>
</feature>
<gene>
    <name evidence="1" type="ORF">ACH5RR_015305</name>
</gene>